<evidence type="ECO:0000256" key="14">
    <source>
        <dbReference type="SAM" id="MobiDB-lite"/>
    </source>
</evidence>
<dbReference type="SMART" id="SM00843">
    <property type="entry name" value="Ftsk_gamma"/>
    <property type="match status" value="1"/>
</dbReference>
<evidence type="ECO:0000256" key="9">
    <source>
        <dbReference type="ARBA" id="ARBA00022989"/>
    </source>
</evidence>
<dbReference type="GO" id="GO:0003677">
    <property type="term" value="F:DNA binding"/>
    <property type="evidence" value="ECO:0007669"/>
    <property type="project" value="UniProtKB-KW"/>
</dbReference>
<protein>
    <submittedName>
        <fullName evidence="17">S-DNA-T family DNA segregation ATPase FtsK/SpoIIIE</fullName>
    </submittedName>
</protein>
<evidence type="ECO:0000256" key="1">
    <source>
        <dbReference type="ARBA" id="ARBA00004651"/>
    </source>
</evidence>
<evidence type="ECO:0000256" key="10">
    <source>
        <dbReference type="ARBA" id="ARBA00023125"/>
    </source>
</evidence>
<dbReference type="GO" id="GO:0005524">
    <property type="term" value="F:ATP binding"/>
    <property type="evidence" value="ECO:0007669"/>
    <property type="project" value="UniProtKB-UniRule"/>
</dbReference>
<keyword evidence="4" id="KW-0132">Cell division</keyword>
<dbReference type="Pfam" id="PF09397">
    <property type="entry name" value="FtsK_gamma"/>
    <property type="match status" value="1"/>
</dbReference>
<dbReference type="Gene3D" id="3.30.980.40">
    <property type="match status" value="1"/>
</dbReference>
<gene>
    <name evidence="17" type="ORF">IP97_01187</name>
</gene>
<comment type="caution">
    <text evidence="17">The sequence shown here is derived from an EMBL/GenBank/DDBJ whole genome shotgun (WGS) entry which is preliminary data.</text>
</comment>
<dbReference type="Gene3D" id="1.10.10.10">
    <property type="entry name" value="Winged helix-like DNA-binding domain superfamily/Winged helix DNA-binding domain"/>
    <property type="match status" value="1"/>
</dbReference>
<keyword evidence="18" id="KW-1185">Reference proteome</keyword>
<keyword evidence="12" id="KW-0131">Cell cycle</keyword>
<dbReference type="PANTHER" id="PTHR22683">
    <property type="entry name" value="SPORULATION PROTEIN RELATED"/>
    <property type="match status" value="1"/>
</dbReference>
<feature type="region of interest" description="Disordered" evidence="14">
    <location>
        <begin position="219"/>
        <end position="240"/>
    </location>
</feature>
<accession>A0A562KJE5</accession>
<keyword evidence="6 13" id="KW-0547">Nucleotide-binding</keyword>
<feature type="compositionally biased region" description="Acidic residues" evidence="14">
    <location>
        <begin position="219"/>
        <end position="229"/>
    </location>
</feature>
<dbReference type="InterPro" id="IPR050206">
    <property type="entry name" value="FtsK/SpoIIIE/SftA"/>
</dbReference>
<evidence type="ECO:0000256" key="8">
    <source>
        <dbReference type="ARBA" id="ARBA00022840"/>
    </source>
</evidence>
<dbReference type="InterPro" id="IPR036388">
    <property type="entry name" value="WH-like_DNA-bd_sf"/>
</dbReference>
<sequence length="841" mass="93657">MAKKTSKDTVNSPTETKEKFSWRLSRQQKFILGISLIFFSLALLLSFISYFITGNNDQDLVTELTNRNAKAENWLGKFGAFLADFFLYKGFGVASFIFVRILFLVGAYLVLDMALAKLKKSFFWDFYLIIFISIILGFFWEYIPQLGGTVGFEMNLFIQDYIGKTGTLLVLLFGILIFLVFKIKMSPESFTKVFEKPQTAFNEDIAAESTIAPVAVDTTEDNNEEEEINTDLPITTPSNSKDDFILTEDEEEMGNFELKTYPSSFEIDKEALKPTIASASELNLDPKPKVETPEVTNFSIEDRSIPKEDFVNEDAFVIEKIEEEVLVEENLAAKLVQDFGLFDPTLELSHYQFPPIDLLKEYSSGGITINQAELEENKNKIVDTLKNYSIGISQIKATVGPTVTLYEIVPEAGIRISKIKNLEDDIALSLAALGIRIIAPIPGKGTIGIEVPNNNPTMVSMKSVISSPKFQTAEMELPIALGKTISNETFVVDLAKMPHLLMAGATGQGKSVGLNAVLTSLLYKKHPAEVKFVLVDPKKVELTLFNKIERHYLAKLPDGGDAIITDNTKVINTLNSLCIEMDNRYSLLKDAMVRNIKEYNEKFRNRKLNPENGHRFLPYIVLVVDEFADLIMTAGKEVETPIARLAQLARAIGIHLIIATQRPSVNVITGMIKANFPARIAFRVTSKIDSRTILDSGGADQLIGRGDLLYTQGNEIVRVQCAFVDTPEVDKICDFIGSQKAYPEAYLLPEYVGEESGIKLDIDISERDSLFRDAAEVIVTAQQGSASLIQRKLKLGYNRAGRLIDQLEAAGIVGPFEGSKARSVLIPDLVALEHFLNNEQN</sequence>
<feature type="domain" description="FtsK" evidence="16">
    <location>
        <begin position="487"/>
        <end position="691"/>
    </location>
</feature>
<proteinExistence type="inferred from homology"/>
<evidence type="ECO:0000256" key="3">
    <source>
        <dbReference type="ARBA" id="ARBA00022475"/>
    </source>
</evidence>
<dbReference type="PANTHER" id="PTHR22683:SF41">
    <property type="entry name" value="DNA TRANSLOCASE FTSK"/>
    <property type="match status" value="1"/>
</dbReference>
<keyword evidence="9 15" id="KW-1133">Transmembrane helix</keyword>
<evidence type="ECO:0000313" key="18">
    <source>
        <dbReference type="Proteomes" id="UP000315312"/>
    </source>
</evidence>
<dbReference type="InterPro" id="IPR027417">
    <property type="entry name" value="P-loop_NTPase"/>
</dbReference>
<feature type="transmembrane region" description="Helical" evidence="15">
    <location>
        <begin position="86"/>
        <end position="110"/>
    </location>
</feature>
<dbReference type="InterPro" id="IPR018541">
    <property type="entry name" value="Ftsk_gamma"/>
</dbReference>
<dbReference type="GO" id="GO:0005886">
    <property type="term" value="C:plasma membrane"/>
    <property type="evidence" value="ECO:0007669"/>
    <property type="project" value="UniProtKB-SubCell"/>
</dbReference>
<dbReference type="SUPFAM" id="SSF46785">
    <property type="entry name" value="Winged helix' DNA-binding domain"/>
    <property type="match status" value="1"/>
</dbReference>
<dbReference type="InterPro" id="IPR025199">
    <property type="entry name" value="FtsK_4TM"/>
</dbReference>
<keyword evidence="7" id="KW-0159">Chromosome partition</keyword>
<dbReference type="GO" id="GO:0007059">
    <property type="term" value="P:chromosome segregation"/>
    <property type="evidence" value="ECO:0007669"/>
    <property type="project" value="UniProtKB-KW"/>
</dbReference>
<organism evidence="17 18">
    <name type="scientific">Flavobacterium cheniae</name>
    <dbReference type="NCBI Taxonomy" id="295428"/>
    <lineage>
        <taxon>Bacteria</taxon>
        <taxon>Pseudomonadati</taxon>
        <taxon>Bacteroidota</taxon>
        <taxon>Flavobacteriia</taxon>
        <taxon>Flavobacteriales</taxon>
        <taxon>Flavobacteriaceae</taxon>
        <taxon>Flavobacterium</taxon>
    </lineage>
</organism>
<evidence type="ECO:0000256" key="15">
    <source>
        <dbReference type="SAM" id="Phobius"/>
    </source>
</evidence>
<dbReference type="GO" id="GO:0051301">
    <property type="term" value="P:cell division"/>
    <property type="evidence" value="ECO:0007669"/>
    <property type="project" value="UniProtKB-KW"/>
</dbReference>
<dbReference type="PROSITE" id="PS50901">
    <property type="entry name" value="FTSK"/>
    <property type="match status" value="1"/>
</dbReference>
<dbReference type="Pfam" id="PF13491">
    <property type="entry name" value="FtsK_4TM"/>
    <property type="match status" value="1"/>
</dbReference>
<dbReference type="EMBL" id="VLKM01000004">
    <property type="protein sequence ID" value="TWH95510.1"/>
    <property type="molecule type" value="Genomic_DNA"/>
</dbReference>
<feature type="transmembrane region" description="Helical" evidence="15">
    <location>
        <begin position="30"/>
        <end position="52"/>
    </location>
</feature>
<keyword evidence="3" id="KW-1003">Cell membrane</keyword>
<dbReference type="InterPro" id="IPR002543">
    <property type="entry name" value="FtsK_dom"/>
</dbReference>
<evidence type="ECO:0000256" key="11">
    <source>
        <dbReference type="ARBA" id="ARBA00023136"/>
    </source>
</evidence>
<name>A0A562KJE5_9FLAO</name>
<feature type="transmembrane region" description="Helical" evidence="15">
    <location>
        <begin position="122"/>
        <end position="141"/>
    </location>
</feature>
<evidence type="ECO:0000259" key="16">
    <source>
        <dbReference type="PROSITE" id="PS50901"/>
    </source>
</evidence>
<evidence type="ECO:0000256" key="2">
    <source>
        <dbReference type="ARBA" id="ARBA00006474"/>
    </source>
</evidence>
<dbReference type="SUPFAM" id="SSF52540">
    <property type="entry name" value="P-loop containing nucleoside triphosphate hydrolases"/>
    <property type="match status" value="1"/>
</dbReference>
<feature type="transmembrane region" description="Helical" evidence="15">
    <location>
        <begin position="161"/>
        <end position="181"/>
    </location>
</feature>
<evidence type="ECO:0000256" key="5">
    <source>
        <dbReference type="ARBA" id="ARBA00022692"/>
    </source>
</evidence>
<evidence type="ECO:0000313" key="17">
    <source>
        <dbReference type="EMBL" id="TWH95510.1"/>
    </source>
</evidence>
<evidence type="ECO:0000256" key="13">
    <source>
        <dbReference type="PROSITE-ProRule" id="PRU00289"/>
    </source>
</evidence>
<dbReference type="Pfam" id="PF17854">
    <property type="entry name" value="FtsK_alpha"/>
    <property type="match status" value="1"/>
</dbReference>
<keyword evidence="8 13" id="KW-0067">ATP-binding</keyword>
<keyword evidence="10" id="KW-0238">DNA-binding</keyword>
<dbReference type="RefSeq" id="WP_133607374.1">
    <property type="nucleotide sequence ID" value="NZ_SNZC01000001.1"/>
</dbReference>
<comment type="subcellular location">
    <subcellularLocation>
        <location evidence="1">Cell membrane</location>
        <topology evidence="1">Multi-pass membrane protein</topology>
    </subcellularLocation>
</comment>
<reference evidence="17 18" key="1">
    <citation type="journal article" date="2015" name="Stand. Genomic Sci.">
        <title>Genomic Encyclopedia of Bacterial and Archaeal Type Strains, Phase III: the genomes of soil and plant-associated and newly described type strains.</title>
        <authorList>
            <person name="Whitman W.B."/>
            <person name="Woyke T."/>
            <person name="Klenk H.P."/>
            <person name="Zhou Y."/>
            <person name="Lilburn T.G."/>
            <person name="Beck B.J."/>
            <person name="De Vos P."/>
            <person name="Vandamme P."/>
            <person name="Eisen J.A."/>
            <person name="Garrity G."/>
            <person name="Hugenholtz P."/>
            <person name="Kyrpides N.C."/>
        </authorList>
    </citation>
    <scope>NUCLEOTIDE SEQUENCE [LARGE SCALE GENOMIC DNA]</scope>
    <source>
        <strain evidence="17 18">CGMCC 1.6844</strain>
    </source>
</reference>
<comment type="similarity">
    <text evidence="2">Belongs to the FtsK/SpoIIIE/SftA family.</text>
</comment>
<dbReference type="OrthoDB" id="9807790at2"/>
<dbReference type="AlphaFoldDB" id="A0A562KJE5"/>
<dbReference type="Gene3D" id="3.40.50.300">
    <property type="entry name" value="P-loop containing nucleotide triphosphate hydrolases"/>
    <property type="match status" value="1"/>
</dbReference>
<dbReference type="InterPro" id="IPR041027">
    <property type="entry name" value="FtsK_alpha"/>
</dbReference>
<evidence type="ECO:0000256" key="12">
    <source>
        <dbReference type="ARBA" id="ARBA00023306"/>
    </source>
</evidence>
<evidence type="ECO:0000256" key="7">
    <source>
        <dbReference type="ARBA" id="ARBA00022829"/>
    </source>
</evidence>
<dbReference type="InterPro" id="IPR036390">
    <property type="entry name" value="WH_DNA-bd_sf"/>
</dbReference>
<evidence type="ECO:0000256" key="6">
    <source>
        <dbReference type="ARBA" id="ARBA00022741"/>
    </source>
</evidence>
<dbReference type="Pfam" id="PF01580">
    <property type="entry name" value="FtsK_SpoIIIE"/>
    <property type="match status" value="1"/>
</dbReference>
<feature type="binding site" evidence="13">
    <location>
        <begin position="504"/>
        <end position="511"/>
    </location>
    <ligand>
        <name>ATP</name>
        <dbReference type="ChEBI" id="CHEBI:30616"/>
    </ligand>
</feature>
<keyword evidence="5 15" id="KW-0812">Transmembrane</keyword>
<keyword evidence="11 15" id="KW-0472">Membrane</keyword>
<dbReference type="Proteomes" id="UP000315312">
    <property type="component" value="Unassembled WGS sequence"/>
</dbReference>
<evidence type="ECO:0000256" key="4">
    <source>
        <dbReference type="ARBA" id="ARBA00022618"/>
    </source>
</evidence>